<dbReference type="GO" id="GO:0036503">
    <property type="term" value="P:ERAD pathway"/>
    <property type="evidence" value="ECO:0007669"/>
    <property type="project" value="EnsemblFungi"/>
</dbReference>
<dbReference type="PROSITE" id="PS50076">
    <property type="entry name" value="DNAJ_2"/>
    <property type="match status" value="1"/>
</dbReference>
<feature type="chain" id="PRO_5009236340" evidence="5">
    <location>
        <begin position="18"/>
        <end position="612"/>
    </location>
</feature>
<feature type="region of interest" description="Disordered" evidence="4">
    <location>
        <begin position="573"/>
        <end position="596"/>
    </location>
</feature>
<proteinExistence type="predicted"/>
<name>A0A1G4K427_9SACH</name>
<evidence type="ECO:0000256" key="2">
    <source>
        <dbReference type="ARBA" id="ARBA00022729"/>
    </source>
</evidence>
<keyword evidence="8" id="KW-1185">Reference proteome</keyword>
<evidence type="ECO:0000256" key="4">
    <source>
        <dbReference type="SAM" id="MobiDB-lite"/>
    </source>
</evidence>
<evidence type="ECO:0000259" key="6">
    <source>
        <dbReference type="PROSITE" id="PS50076"/>
    </source>
</evidence>
<dbReference type="SUPFAM" id="SSF46565">
    <property type="entry name" value="Chaperone J-domain"/>
    <property type="match status" value="1"/>
</dbReference>
<dbReference type="GO" id="GO:0051787">
    <property type="term" value="F:misfolded protein binding"/>
    <property type="evidence" value="ECO:0007669"/>
    <property type="project" value="TreeGrafter"/>
</dbReference>
<protein>
    <submittedName>
        <fullName evidence="7">LADA_0H12420g1_1</fullName>
    </submittedName>
</protein>
<feature type="compositionally biased region" description="Low complexity" evidence="4">
    <location>
        <begin position="474"/>
        <end position="494"/>
    </location>
</feature>
<organism evidence="7 8">
    <name type="scientific">Lachancea dasiensis</name>
    <dbReference type="NCBI Taxonomy" id="1072105"/>
    <lineage>
        <taxon>Eukaryota</taxon>
        <taxon>Fungi</taxon>
        <taxon>Dikarya</taxon>
        <taxon>Ascomycota</taxon>
        <taxon>Saccharomycotina</taxon>
        <taxon>Saccharomycetes</taxon>
        <taxon>Saccharomycetales</taxon>
        <taxon>Saccharomycetaceae</taxon>
        <taxon>Lachancea</taxon>
    </lineage>
</organism>
<evidence type="ECO:0000313" key="8">
    <source>
        <dbReference type="Proteomes" id="UP000190274"/>
    </source>
</evidence>
<dbReference type="Proteomes" id="UP000190274">
    <property type="component" value="Chromosome H"/>
</dbReference>
<reference evidence="7 8" key="1">
    <citation type="submission" date="2016-03" db="EMBL/GenBank/DDBJ databases">
        <authorList>
            <person name="Devillers H."/>
        </authorList>
    </citation>
    <scope>NUCLEOTIDE SEQUENCE [LARGE SCALE GENOMIC DNA]</scope>
    <source>
        <strain evidence="7">CBS 10888</strain>
    </source>
</reference>
<dbReference type="GO" id="GO:0034975">
    <property type="term" value="P:protein folding in endoplasmic reticulum"/>
    <property type="evidence" value="ECO:0007669"/>
    <property type="project" value="EnsemblFungi"/>
</dbReference>
<keyword evidence="3" id="KW-0256">Endoplasmic reticulum</keyword>
<dbReference type="GO" id="GO:0051082">
    <property type="term" value="F:unfolded protein binding"/>
    <property type="evidence" value="ECO:0007669"/>
    <property type="project" value="EnsemblFungi"/>
</dbReference>
<dbReference type="InterPro" id="IPR001623">
    <property type="entry name" value="DnaJ_domain"/>
</dbReference>
<dbReference type="Gene3D" id="1.10.287.110">
    <property type="entry name" value="DnaJ domain"/>
    <property type="match status" value="1"/>
</dbReference>
<dbReference type="InterPro" id="IPR036869">
    <property type="entry name" value="J_dom_sf"/>
</dbReference>
<dbReference type="EMBL" id="LT598461">
    <property type="protein sequence ID" value="SCU98351.1"/>
    <property type="molecule type" value="Genomic_DNA"/>
</dbReference>
<comment type="subcellular location">
    <subcellularLocation>
        <location evidence="1">Endoplasmic reticulum</location>
    </subcellularLocation>
</comment>
<keyword evidence="2 5" id="KW-0732">Signal</keyword>
<dbReference type="GO" id="GO:0005783">
    <property type="term" value="C:endoplasmic reticulum"/>
    <property type="evidence" value="ECO:0007669"/>
    <property type="project" value="UniProtKB-SubCell"/>
</dbReference>
<feature type="region of interest" description="Disordered" evidence="4">
    <location>
        <begin position="469"/>
        <end position="505"/>
    </location>
</feature>
<dbReference type="PANTHER" id="PTHR44140:SF2">
    <property type="entry name" value="LD25575P"/>
    <property type="match status" value="1"/>
</dbReference>
<dbReference type="PANTHER" id="PTHR44140">
    <property type="entry name" value="LD25575P"/>
    <property type="match status" value="1"/>
</dbReference>
<dbReference type="Pfam" id="PF00226">
    <property type="entry name" value="DnaJ"/>
    <property type="match status" value="1"/>
</dbReference>
<dbReference type="InterPro" id="IPR051727">
    <property type="entry name" value="DnaJ_C3_Co-chaperones"/>
</dbReference>
<accession>A0A1G4K427</accession>
<gene>
    <name evidence="7" type="ORF">LADA_0H12420G</name>
</gene>
<feature type="domain" description="J" evidence="6">
    <location>
        <begin position="508"/>
        <end position="578"/>
    </location>
</feature>
<feature type="signal peptide" evidence="5">
    <location>
        <begin position="1"/>
        <end position="17"/>
    </location>
</feature>
<evidence type="ECO:0000313" key="7">
    <source>
        <dbReference type="EMBL" id="SCU98351.1"/>
    </source>
</evidence>
<evidence type="ECO:0000256" key="5">
    <source>
        <dbReference type="SAM" id="SignalP"/>
    </source>
</evidence>
<evidence type="ECO:0000256" key="1">
    <source>
        <dbReference type="ARBA" id="ARBA00004240"/>
    </source>
</evidence>
<evidence type="ECO:0000256" key="3">
    <source>
        <dbReference type="ARBA" id="ARBA00022824"/>
    </source>
</evidence>
<dbReference type="CDD" id="cd06257">
    <property type="entry name" value="DnaJ"/>
    <property type="match status" value="1"/>
</dbReference>
<dbReference type="OrthoDB" id="1726119at2759"/>
<dbReference type="STRING" id="1266660.A0A1G4K427"/>
<dbReference type="SMART" id="SM00271">
    <property type="entry name" value="DnaJ"/>
    <property type="match status" value="1"/>
</dbReference>
<dbReference type="PRINTS" id="PR00625">
    <property type="entry name" value="JDOMAIN"/>
</dbReference>
<dbReference type="GO" id="GO:0000742">
    <property type="term" value="P:karyogamy involved in conjugation with cellular fusion"/>
    <property type="evidence" value="ECO:0007669"/>
    <property type="project" value="EnsemblFungi"/>
</dbReference>
<dbReference type="GO" id="GO:0051087">
    <property type="term" value="F:protein-folding chaperone binding"/>
    <property type="evidence" value="ECO:0007669"/>
    <property type="project" value="EnsemblFungi"/>
</dbReference>
<dbReference type="AlphaFoldDB" id="A0A1G4K427"/>
<dbReference type="GO" id="GO:0042175">
    <property type="term" value="C:nuclear outer membrane-endoplasmic reticulum membrane network"/>
    <property type="evidence" value="ECO:0007669"/>
    <property type="project" value="EnsemblFungi"/>
</dbReference>
<sequence>MRTYIWWLWISLAGVWADCDFIRLSKRSQGLQYDEHALPQYADIAAQLSLCKTPQAEALRHQLLYKSGLIQISIGDELRAMETFQEIVNSGETSNYVPLSQNRLQEIYQQFGLWDKIGSSPLRDRYISLMEALSSHVDREEQVPIELKNELFDLSPFSIELRVLINDALYYELSKTLSINVAQSIIENYKVVLGKHRRHVSVAEKLKIYTSMSALQLFVMAVPPTNLMSCLALDMDYRPCRELSKIVSKINSVSPPFAAISHADQFLELNHFQWDKLLNFYVGDAKLIKYNGLGNGKNNLGLLRRLQQVLLSDVLANRPLSQIKRKWTLPTSGRSALEVLQDLMLCEAYDQMLNLKTADAYFNDVVSEKLSSDEQAILNGFVNNFQSMDNINEVLHNLWQDFPSLALHAVRKSLKTLLSRGKNVGGSDRDQVWALLENFAKNHNWETSSNEGVVGALRTIASHTKRIREEQAKFQQQRQQQQRQQHNFFRQQQQHSSPPAASDLSKKDLYKVLGLSQHASAKDIRKSYLTFTRKYHPDKQGQLTVKEKQKNEEKMSQINEAYEILSNEEKRKEYDLQRTGSRGHQRRRASFSNGGGFPFGGGNFKMNFGGFS</sequence>